<accession>A0ABT8FF96</accession>
<dbReference type="Proteomes" id="UP001168620">
    <property type="component" value="Unassembled WGS sequence"/>
</dbReference>
<evidence type="ECO:0000313" key="2">
    <source>
        <dbReference type="EMBL" id="MDN4173200.1"/>
    </source>
</evidence>
<dbReference type="Gene3D" id="1.10.1760.20">
    <property type="match status" value="1"/>
</dbReference>
<protein>
    <recommendedName>
        <fullName evidence="4">ECF transporter S component</fullName>
    </recommendedName>
</protein>
<comment type="caution">
    <text evidence="2">The sequence shown here is derived from an EMBL/GenBank/DDBJ whole genome shotgun (WGS) entry which is preliminary data.</text>
</comment>
<feature type="transmembrane region" description="Helical" evidence="1">
    <location>
        <begin position="137"/>
        <end position="155"/>
    </location>
</feature>
<sequence>MTDERTREHAVTAGGAGGRWDRFAEELQVLRRAAGEPSFAEIARRVADQRAAAGVDEHAARVARTTVYDAFRTGRARVNVPLVREIVVALDADPALVDAWLAAPVERVGAVPPVQPVEPVEPVAEPAAEGRVPRRTALLLLAAFVVANVLGRTFVDLFDLPIYLDMVGTAAAALALGPWYGVAVAVVTNLAGVVPSGVASIPFVLVNVAGALVWGYGVRRWGMGRTLLRFFSLNLVVAAACSLVAVPILLAMFGGSTGHGEDLIVDTFLDVTGSSVVAIAVGNLLVSLADKVISGFAALVAVSGLPPRLRAGVPLPLTPTPAGPESAA</sequence>
<dbReference type="RefSeq" id="WP_300952312.1">
    <property type="nucleotide sequence ID" value="NZ_JAUHJQ010000003.1"/>
</dbReference>
<dbReference type="EMBL" id="JAUHJQ010000003">
    <property type="protein sequence ID" value="MDN4173200.1"/>
    <property type="molecule type" value="Genomic_DNA"/>
</dbReference>
<proteinExistence type="predicted"/>
<evidence type="ECO:0000256" key="1">
    <source>
        <dbReference type="SAM" id="Phobius"/>
    </source>
</evidence>
<keyword evidence="1" id="KW-0472">Membrane</keyword>
<gene>
    <name evidence="2" type="ORF">QWY28_09625</name>
</gene>
<evidence type="ECO:0000313" key="3">
    <source>
        <dbReference type="Proteomes" id="UP001168620"/>
    </source>
</evidence>
<name>A0ABT8FF96_9ACTN</name>
<keyword evidence="3" id="KW-1185">Reference proteome</keyword>
<evidence type="ECO:0008006" key="4">
    <source>
        <dbReference type="Google" id="ProtNLM"/>
    </source>
</evidence>
<feature type="transmembrane region" description="Helical" evidence="1">
    <location>
        <begin position="275"/>
        <end position="302"/>
    </location>
</feature>
<organism evidence="2 3">
    <name type="scientific">Nocardioides oceani</name>
    <dbReference type="NCBI Taxonomy" id="3058369"/>
    <lineage>
        <taxon>Bacteria</taxon>
        <taxon>Bacillati</taxon>
        <taxon>Actinomycetota</taxon>
        <taxon>Actinomycetes</taxon>
        <taxon>Propionibacteriales</taxon>
        <taxon>Nocardioidaceae</taxon>
        <taxon>Nocardioides</taxon>
    </lineage>
</organism>
<keyword evidence="1" id="KW-0812">Transmembrane</keyword>
<feature type="transmembrane region" description="Helical" evidence="1">
    <location>
        <begin position="199"/>
        <end position="218"/>
    </location>
</feature>
<reference evidence="2" key="1">
    <citation type="submission" date="2023-06" db="EMBL/GenBank/DDBJ databases">
        <title>Draft genome sequence of Nocardioides sp. SOB77.</title>
        <authorList>
            <person name="Zhang G."/>
        </authorList>
    </citation>
    <scope>NUCLEOTIDE SEQUENCE</scope>
    <source>
        <strain evidence="2">SOB77</strain>
    </source>
</reference>
<feature type="transmembrane region" description="Helical" evidence="1">
    <location>
        <begin position="230"/>
        <end position="255"/>
    </location>
</feature>
<keyword evidence="1" id="KW-1133">Transmembrane helix</keyword>